<dbReference type="PATRIC" id="fig|29290.4.peg.704"/>
<sequence length="407" mass="45870">MNSIEIKPDIFWVGAIDWAMRDFHGIATPTGTTYNNYLILDEEITLVDTVKYDFADFGINNVKGMIDIKKIKNIIINHIEDDHMGALERFVGLIGADNVTIYATAKGKEGIGKFFDASGWNIKVVKTGDELKIGKYTLLFIETPMLHWPDSMMTYVKGAKLLISQDAFGQHIATTARFDDEFVSGPCLNELDAAVIDYYANILMPFGKLIKTKIAQIQAMGLDIDMIAPDHGVIWRKYPQRPLEMYMDMANGKAPLRVTIIYDTMWKNTEQMTLPIMQGIRQEGVDCKVVKLSATPISVAITEFWKSRACLIGSSTINNLALPSVAEFMYFLMGLRPKDRLMGAFGSYGWAGGAVKWLYGMYDTMKLTTIKPGLQIQYHPSLDDVNTCYEFGQSFAREVKQYHKGFE</sequence>
<dbReference type="Pfam" id="PF19583">
    <property type="entry name" value="ODP"/>
    <property type="match status" value="1"/>
</dbReference>
<dbReference type="InterPro" id="IPR001279">
    <property type="entry name" value="Metallo-B-lactamas"/>
</dbReference>
<dbReference type="Gene3D" id="3.60.15.10">
    <property type="entry name" value="Ribonuclease Z/Hydroxyacylglutathione hydrolase-like"/>
    <property type="match status" value="1"/>
</dbReference>
<name>A0A0F3H2Y3_9BACT</name>
<dbReference type="Gene3D" id="3.40.50.360">
    <property type="match status" value="1"/>
</dbReference>
<comment type="caution">
    <text evidence="3">The sequence shown here is derived from an EMBL/GenBank/DDBJ whole genome shotgun (WGS) entry which is preliminary data.</text>
</comment>
<comment type="similarity">
    <text evidence="1">In the N-terminal section; belongs to the zinc metallo-hydrolase group 3 family.</text>
</comment>
<dbReference type="SMART" id="SM00849">
    <property type="entry name" value="Lactamase_B"/>
    <property type="match status" value="1"/>
</dbReference>
<dbReference type="GO" id="GO:0010181">
    <property type="term" value="F:FMN binding"/>
    <property type="evidence" value="ECO:0007669"/>
    <property type="project" value="InterPro"/>
</dbReference>
<dbReference type="InterPro" id="IPR016440">
    <property type="entry name" value="Rubredoxin-O_OxRdtase"/>
</dbReference>
<dbReference type="SUPFAM" id="SSF56281">
    <property type="entry name" value="Metallo-hydrolase/oxidoreductase"/>
    <property type="match status" value="1"/>
</dbReference>
<dbReference type="PANTHER" id="PTHR43717:SF1">
    <property type="entry name" value="ANAEROBIC NITRIC OXIDE REDUCTASE FLAVORUBREDOXIN"/>
    <property type="match status" value="1"/>
</dbReference>
<dbReference type="GO" id="GO:0046872">
    <property type="term" value="F:metal ion binding"/>
    <property type="evidence" value="ECO:0007669"/>
    <property type="project" value="InterPro"/>
</dbReference>
<dbReference type="InterPro" id="IPR029039">
    <property type="entry name" value="Flavoprotein-like_sf"/>
</dbReference>
<evidence type="ECO:0000313" key="3">
    <source>
        <dbReference type="EMBL" id="KJU87273.1"/>
    </source>
</evidence>
<dbReference type="PANTHER" id="PTHR43717">
    <property type="entry name" value="ANAEROBIC NITRIC OXIDE REDUCTASE FLAVORUBREDOXIN"/>
    <property type="match status" value="1"/>
</dbReference>
<dbReference type="InterPro" id="IPR045761">
    <property type="entry name" value="ODP_dom"/>
</dbReference>
<dbReference type="CDD" id="cd07709">
    <property type="entry name" value="flavodiiron_proteins_MBL-fold"/>
    <property type="match status" value="1"/>
</dbReference>
<dbReference type="GO" id="GO:0009055">
    <property type="term" value="F:electron transfer activity"/>
    <property type="evidence" value="ECO:0007669"/>
    <property type="project" value="InterPro"/>
</dbReference>
<dbReference type="InterPro" id="IPR036866">
    <property type="entry name" value="RibonucZ/Hydroxyglut_hydro"/>
</dbReference>
<dbReference type="Pfam" id="PF00258">
    <property type="entry name" value="Flavodoxin_1"/>
    <property type="match status" value="1"/>
</dbReference>
<protein>
    <submittedName>
        <fullName evidence="3">Flavodoxin/nitric oxide synthase</fullName>
    </submittedName>
</protein>
<reference evidence="3 4" key="1">
    <citation type="submission" date="2015-02" db="EMBL/GenBank/DDBJ databases">
        <title>Single-cell genomics of uncultivated deep-branching MTB reveals a conserved set of magnetosome genes.</title>
        <authorList>
            <person name="Kolinko S."/>
            <person name="Richter M."/>
            <person name="Glockner F.O."/>
            <person name="Brachmann A."/>
            <person name="Schuler D."/>
        </authorList>
    </citation>
    <scope>NUCLEOTIDE SEQUENCE [LARGE SCALE GENOMIC DNA]</scope>
    <source>
        <strain evidence="3">TM-1</strain>
    </source>
</reference>
<organism evidence="3 4">
    <name type="scientific">Candidatus Magnetobacterium bavaricum</name>
    <dbReference type="NCBI Taxonomy" id="29290"/>
    <lineage>
        <taxon>Bacteria</taxon>
        <taxon>Pseudomonadati</taxon>
        <taxon>Nitrospirota</taxon>
        <taxon>Thermodesulfovibrionia</taxon>
        <taxon>Thermodesulfovibrionales</taxon>
        <taxon>Candidatus Magnetobacteriaceae</taxon>
        <taxon>Candidatus Magnetobacterium</taxon>
    </lineage>
</organism>
<feature type="domain" description="Flavodoxin-like" evidence="2">
    <location>
        <begin position="258"/>
        <end position="396"/>
    </location>
</feature>
<dbReference type="GO" id="GO:0016491">
    <property type="term" value="F:oxidoreductase activity"/>
    <property type="evidence" value="ECO:0007669"/>
    <property type="project" value="InterPro"/>
</dbReference>
<dbReference type="AlphaFoldDB" id="A0A0F3H2Y3"/>
<accession>A0A0F3H2Y3</accession>
<gene>
    <name evidence="3" type="ORF">MBAV_000521</name>
</gene>
<proteinExistence type="inferred from homology"/>
<dbReference type="InterPro" id="IPR008254">
    <property type="entry name" value="Flavodoxin/NO_synth"/>
</dbReference>
<dbReference type="PROSITE" id="PS50902">
    <property type="entry name" value="FLAVODOXIN_LIKE"/>
    <property type="match status" value="1"/>
</dbReference>
<evidence type="ECO:0000313" key="4">
    <source>
        <dbReference type="Proteomes" id="UP000033423"/>
    </source>
</evidence>
<keyword evidence="4" id="KW-1185">Reference proteome</keyword>
<dbReference type="EMBL" id="LACI01000241">
    <property type="protein sequence ID" value="KJU87273.1"/>
    <property type="molecule type" value="Genomic_DNA"/>
</dbReference>
<evidence type="ECO:0000256" key="1">
    <source>
        <dbReference type="ARBA" id="ARBA00007121"/>
    </source>
</evidence>
<dbReference type="Proteomes" id="UP000033423">
    <property type="component" value="Unassembled WGS sequence"/>
</dbReference>
<dbReference type="PIRSF" id="PIRSF005243">
    <property type="entry name" value="ROO"/>
    <property type="match status" value="1"/>
</dbReference>
<evidence type="ECO:0000259" key="2">
    <source>
        <dbReference type="PROSITE" id="PS50902"/>
    </source>
</evidence>
<dbReference type="SUPFAM" id="SSF52218">
    <property type="entry name" value="Flavoproteins"/>
    <property type="match status" value="1"/>
</dbReference>